<organism evidence="1 2">
    <name type="scientific">Streptomyces luteolus</name>
    <dbReference type="NCBI Taxonomy" id="3043615"/>
    <lineage>
        <taxon>Bacteria</taxon>
        <taxon>Bacillati</taxon>
        <taxon>Actinomycetota</taxon>
        <taxon>Actinomycetes</taxon>
        <taxon>Kitasatosporales</taxon>
        <taxon>Streptomycetaceae</taxon>
        <taxon>Streptomyces</taxon>
    </lineage>
</organism>
<gene>
    <name evidence="1" type="ORF">QIT00_13185</name>
</gene>
<name>A0ABT6SXC8_9ACTN</name>
<evidence type="ECO:0008006" key="3">
    <source>
        <dbReference type="Google" id="ProtNLM"/>
    </source>
</evidence>
<evidence type="ECO:0000313" key="1">
    <source>
        <dbReference type="EMBL" id="MDI3419499.1"/>
    </source>
</evidence>
<reference evidence="1 2" key="1">
    <citation type="submission" date="2023-05" db="EMBL/GenBank/DDBJ databases">
        <title>Draft genome sequence of Streptomyces sp. B-S-A12 isolated from a cave soil in Thailand.</title>
        <authorList>
            <person name="Chamroensaksri N."/>
            <person name="Muangham S."/>
        </authorList>
    </citation>
    <scope>NUCLEOTIDE SEQUENCE [LARGE SCALE GENOMIC DNA]</scope>
    <source>
        <strain evidence="1 2">B-S-A12</strain>
    </source>
</reference>
<dbReference type="Proteomes" id="UP001237105">
    <property type="component" value="Unassembled WGS sequence"/>
</dbReference>
<keyword evidence="2" id="KW-1185">Reference proteome</keyword>
<sequence length="209" mass="22168">MKKNWIPVGAVALTVGVAGGFYGERTLNKDVVQPAPRILCYGSEVNENQAKQFDNLMPDGTTLVSTSGVEGEFAKGDWRYECSTRMMDAGASLEIVSSITDDSVGSWETDRRLEGATKKVSDIGTLALAGADSFSIYARCQNKDEKRRNVSLSVNVVARGTSVPDGGEGRQALAEIAVQQASSANRFTHCEPADAIPDSAILAGFEGGV</sequence>
<dbReference type="RefSeq" id="WP_282535411.1">
    <property type="nucleotide sequence ID" value="NZ_JASCIS010000011.1"/>
</dbReference>
<dbReference type="EMBL" id="JASCIS010000011">
    <property type="protein sequence ID" value="MDI3419499.1"/>
    <property type="molecule type" value="Genomic_DNA"/>
</dbReference>
<accession>A0ABT6SXC8</accession>
<evidence type="ECO:0000313" key="2">
    <source>
        <dbReference type="Proteomes" id="UP001237105"/>
    </source>
</evidence>
<proteinExistence type="predicted"/>
<protein>
    <recommendedName>
        <fullName evidence="3">Secreted protein</fullName>
    </recommendedName>
</protein>
<comment type="caution">
    <text evidence="1">The sequence shown here is derived from an EMBL/GenBank/DDBJ whole genome shotgun (WGS) entry which is preliminary data.</text>
</comment>